<proteinExistence type="inferred from homology"/>
<dbReference type="STRING" id="626940.BHW43_09320"/>
<evidence type="ECO:0000256" key="1">
    <source>
        <dbReference type="ARBA" id="ARBA00022829"/>
    </source>
</evidence>
<dbReference type="PANTHER" id="PTHR33969">
    <property type="entry name" value="SEGREGATION AND CONDENSATION PROTEIN A"/>
    <property type="match status" value="1"/>
</dbReference>
<dbReference type="PANTHER" id="PTHR33969:SF2">
    <property type="entry name" value="SEGREGATION AND CONDENSATION PROTEIN A"/>
    <property type="match status" value="1"/>
</dbReference>
<dbReference type="GO" id="GO:0005737">
    <property type="term" value="C:cytoplasm"/>
    <property type="evidence" value="ECO:0007669"/>
    <property type="project" value="UniProtKB-SubCell"/>
</dbReference>
<dbReference type="GO" id="GO:0006260">
    <property type="term" value="P:DNA replication"/>
    <property type="evidence" value="ECO:0007669"/>
    <property type="project" value="UniProtKB-UniRule"/>
</dbReference>
<evidence type="ECO:0000256" key="3">
    <source>
        <dbReference type="HAMAP-Rule" id="MF_01805"/>
    </source>
</evidence>
<gene>
    <name evidence="3" type="primary">scpA</name>
    <name evidence="4" type="ORF">BHW43_09320</name>
</gene>
<reference evidence="4 5" key="1">
    <citation type="journal article" date="2016" name="Nat. Biotechnol.">
        <title>Measurement of bacterial replication rates in microbial communities.</title>
        <authorList>
            <person name="Brown C.T."/>
            <person name="Olm M.R."/>
            <person name="Thomas B.C."/>
            <person name="Banfield J.F."/>
        </authorList>
    </citation>
    <scope>NUCLEOTIDE SEQUENCE [LARGE SCALE GENOMIC DNA]</scope>
    <source>
        <strain evidence="4">46_33</strain>
    </source>
</reference>
<evidence type="ECO:0000313" key="4">
    <source>
        <dbReference type="EMBL" id="OLA36503.1"/>
    </source>
</evidence>
<dbReference type="Proteomes" id="UP000186777">
    <property type="component" value="Unassembled WGS sequence"/>
</dbReference>
<keyword evidence="3" id="KW-0132">Cell division</keyword>
<comment type="function">
    <text evidence="3">Participates in chromosomal partition during cell division. May act via the formation of a condensin-like complex containing Smc and ScpB that pull DNA away from mid-cell into both cell halves.</text>
</comment>
<comment type="subunit">
    <text evidence="3">Component of a cohesin-like complex composed of ScpA, ScpB and the Smc homodimer, in which ScpA and ScpB bind to the head domain of Smc. The presence of the three proteins is required for the association of the complex with DNA.</text>
</comment>
<evidence type="ECO:0000313" key="5">
    <source>
        <dbReference type="Proteomes" id="UP000186777"/>
    </source>
</evidence>
<dbReference type="Gene3D" id="6.10.250.2410">
    <property type="match status" value="1"/>
</dbReference>
<name>A0A1Q6R2C0_9FIRM</name>
<dbReference type="GO" id="GO:0051301">
    <property type="term" value="P:cell division"/>
    <property type="evidence" value="ECO:0007669"/>
    <property type="project" value="UniProtKB-KW"/>
</dbReference>
<protein>
    <recommendedName>
        <fullName evidence="2 3">Segregation and condensation protein A</fullName>
    </recommendedName>
</protein>
<dbReference type="Pfam" id="PF02616">
    <property type="entry name" value="SMC_ScpA"/>
    <property type="match status" value="1"/>
</dbReference>
<dbReference type="GO" id="GO:0007059">
    <property type="term" value="P:chromosome segregation"/>
    <property type="evidence" value="ECO:0007669"/>
    <property type="project" value="UniProtKB-UniRule"/>
</dbReference>
<keyword evidence="3" id="KW-0963">Cytoplasm</keyword>
<keyword evidence="3" id="KW-0131">Cell cycle</keyword>
<comment type="caution">
    <text evidence="4">The sequence shown here is derived from an EMBL/GenBank/DDBJ whole genome shotgun (WGS) entry which is preliminary data.</text>
</comment>
<evidence type="ECO:0000256" key="2">
    <source>
        <dbReference type="ARBA" id="ARBA00044777"/>
    </source>
</evidence>
<dbReference type="InterPro" id="IPR003768">
    <property type="entry name" value="ScpA"/>
</dbReference>
<sequence length="243" mass="27192">MADLSLKLTAFEGPLDLLLHLIERDKVDIYDIPIAAVTEQYISYLRSMSEFDMEVASDFLVMAATLLQIKSRMLLPKQSAEGEEEEADPRQQLVEMLVEYRRIKRAAAALADMKQSADLYWQREPMFGNLVERTIAPCTVQQLLKALAGMTTAPDGRPAAFIEPQAYSVQDKMADILQKLQRQPQGFMLNEIFTAGSPAEKVACFLGVLELLKLGLITISQAQRFAPIYIFGKQGQEEANDVS</sequence>
<dbReference type="RefSeq" id="WP_303680345.1">
    <property type="nucleotide sequence ID" value="NZ_CAJLOJ010000008.1"/>
</dbReference>
<organism evidence="4 5">
    <name type="scientific">Phascolarctobacterium succinatutens</name>
    <dbReference type="NCBI Taxonomy" id="626940"/>
    <lineage>
        <taxon>Bacteria</taxon>
        <taxon>Bacillati</taxon>
        <taxon>Bacillota</taxon>
        <taxon>Negativicutes</taxon>
        <taxon>Acidaminococcales</taxon>
        <taxon>Acidaminococcaceae</taxon>
        <taxon>Phascolarctobacterium</taxon>
    </lineage>
</organism>
<dbReference type="AlphaFoldDB" id="A0A1Q6R2C0"/>
<dbReference type="HAMAP" id="MF_01805">
    <property type="entry name" value="ScpA"/>
    <property type="match status" value="1"/>
</dbReference>
<comment type="subcellular location">
    <subcellularLocation>
        <location evidence="3">Cytoplasm</location>
    </subcellularLocation>
    <text evidence="3">Associated with two foci at the outer edges of the nucleoid region in young cells, and at four foci within both cell halves in older cells.</text>
</comment>
<dbReference type="EMBL" id="MNTG01000044">
    <property type="protein sequence ID" value="OLA36503.1"/>
    <property type="molecule type" value="Genomic_DNA"/>
</dbReference>
<keyword evidence="1 3" id="KW-0159">Chromosome partition</keyword>
<accession>A0A1Q6R2C0</accession>
<comment type="similarity">
    <text evidence="3">Belongs to the ScpA family.</text>
</comment>